<dbReference type="GO" id="GO:0030145">
    <property type="term" value="F:manganese ion binding"/>
    <property type="evidence" value="ECO:0007669"/>
    <property type="project" value="InterPro"/>
</dbReference>
<keyword evidence="8" id="KW-0479">Metal-binding</keyword>
<evidence type="ECO:0000256" key="16">
    <source>
        <dbReference type="SAM" id="MobiDB-lite"/>
    </source>
</evidence>
<protein>
    <submittedName>
        <fullName evidence="19">Protein phosphatase 1B-like</fullName>
    </submittedName>
</protein>
<name>A0A6I9NE47_9TELE</name>
<accession>A0A6I9NE47</accession>
<evidence type="ECO:0000256" key="10">
    <source>
        <dbReference type="ARBA" id="ARBA00022842"/>
    </source>
</evidence>
<dbReference type="Gene3D" id="1.10.10.430">
    <property type="entry name" value="Phosphatase 2C, C-terminal domain suprefamily"/>
    <property type="match status" value="1"/>
</dbReference>
<evidence type="ECO:0000256" key="11">
    <source>
        <dbReference type="ARBA" id="ARBA00023136"/>
    </source>
</evidence>
<dbReference type="RefSeq" id="XP_010772645.1">
    <property type="nucleotide sequence ID" value="XM_010774343.1"/>
</dbReference>
<dbReference type="InterPro" id="IPR036580">
    <property type="entry name" value="PP2C_C_sf"/>
</dbReference>
<evidence type="ECO:0000256" key="1">
    <source>
        <dbReference type="ARBA" id="ARBA00001936"/>
    </source>
</evidence>
<dbReference type="GO" id="GO:0004722">
    <property type="term" value="F:protein serine/threonine phosphatase activity"/>
    <property type="evidence" value="ECO:0007669"/>
    <property type="project" value="UniProtKB-EC"/>
</dbReference>
<evidence type="ECO:0000256" key="14">
    <source>
        <dbReference type="ARBA" id="ARBA00047761"/>
    </source>
</evidence>
<keyword evidence="9" id="KW-0378">Hydrolase</keyword>
<keyword evidence="10" id="KW-0460">Magnesium</keyword>
<evidence type="ECO:0000259" key="17">
    <source>
        <dbReference type="Pfam" id="PF07830"/>
    </source>
</evidence>
<keyword evidence="7" id="KW-0519">Myristate</keyword>
<evidence type="ECO:0000256" key="4">
    <source>
        <dbReference type="ARBA" id="ARBA00006702"/>
    </source>
</evidence>
<sequence>MFKYTLSLTSHAFEGSLDNMSIILVCFPGAPKVTEEALQQDAELEKHIDMKVEEIVQIMKSKDDEPDLLYVIKFLAAQEIPGLPPGGGITSKRDCIISSYQKHAMTVRSREPRDTEGSEEDLN</sequence>
<evidence type="ECO:0000256" key="8">
    <source>
        <dbReference type="ARBA" id="ARBA00022723"/>
    </source>
</evidence>
<organism evidence="18 19">
    <name type="scientific">Notothenia coriiceps</name>
    <name type="common">black rockcod</name>
    <dbReference type="NCBI Taxonomy" id="8208"/>
    <lineage>
        <taxon>Eukaryota</taxon>
        <taxon>Metazoa</taxon>
        <taxon>Chordata</taxon>
        <taxon>Craniata</taxon>
        <taxon>Vertebrata</taxon>
        <taxon>Euteleostomi</taxon>
        <taxon>Actinopterygii</taxon>
        <taxon>Neopterygii</taxon>
        <taxon>Teleostei</taxon>
        <taxon>Neoteleostei</taxon>
        <taxon>Acanthomorphata</taxon>
        <taxon>Eupercaria</taxon>
        <taxon>Perciformes</taxon>
        <taxon>Notothenioidei</taxon>
        <taxon>Nototheniidae</taxon>
        <taxon>Notothenia</taxon>
    </lineage>
</organism>
<keyword evidence="5" id="KW-0963">Cytoplasm</keyword>
<dbReference type="OrthoDB" id="8931327at2759"/>
<keyword evidence="18" id="KW-1185">Reference proteome</keyword>
<dbReference type="GO" id="GO:0000287">
    <property type="term" value="F:magnesium ion binding"/>
    <property type="evidence" value="ECO:0007669"/>
    <property type="project" value="InterPro"/>
</dbReference>
<evidence type="ECO:0000256" key="15">
    <source>
        <dbReference type="ARBA" id="ARBA00048336"/>
    </source>
</evidence>
<evidence type="ECO:0000256" key="5">
    <source>
        <dbReference type="ARBA" id="ARBA00022490"/>
    </source>
</evidence>
<evidence type="ECO:0000313" key="19">
    <source>
        <dbReference type="RefSeq" id="XP_010772645.1"/>
    </source>
</evidence>
<feature type="domain" description="Protein serine/threonine phosphatase 2C C-terminal" evidence="17">
    <location>
        <begin position="21"/>
        <end position="101"/>
    </location>
</feature>
<dbReference type="GO" id="GO:0005829">
    <property type="term" value="C:cytosol"/>
    <property type="evidence" value="ECO:0007669"/>
    <property type="project" value="UniProtKB-SubCell"/>
</dbReference>
<dbReference type="GeneID" id="104948181"/>
<keyword evidence="13" id="KW-0449">Lipoprotein</keyword>
<dbReference type="GO" id="GO:0016020">
    <property type="term" value="C:membrane"/>
    <property type="evidence" value="ECO:0007669"/>
    <property type="project" value="UniProtKB-SubCell"/>
</dbReference>
<comment type="cofactor">
    <cofactor evidence="1">
        <name>Mn(2+)</name>
        <dbReference type="ChEBI" id="CHEBI:29035"/>
    </cofactor>
</comment>
<evidence type="ECO:0000256" key="12">
    <source>
        <dbReference type="ARBA" id="ARBA00023211"/>
    </source>
</evidence>
<comment type="catalytic activity">
    <reaction evidence="15">
        <text>O-phospho-L-threonyl-[protein] + H2O = L-threonyl-[protein] + phosphate</text>
        <dbReference type="Rhea" id="RHEA:47004"/>
        <dbReference type="Rhea" id="RHEA-COMP:11060"/>
        <dbReference type="Rhea" id="RHEA-COMP:11605"/>
        <dbReference type="ChEBI" id="CHEBI:15377"/>
        <dbReference type="ChEBI" id="CHEBI:30013"/>
        <dbReference type="ChEBI" id="CHEBI:43474"/>
        <dbReference type="ChEBI" id="CHEBI:61977"/>
        <dbReference type="EC" id="3.1.3.16"/>
    </reaction>
</comment>
<feature type="region of interest" description="Disordered" evidence="16">
    <location>
        <begin position="104"/>
        <end position="123"/>
    </location>
</feature>
<comment type="similarity">
    <text evidence="4">Belongs to the PP2C family.</text>
</comment>
<dbReference type="Pfam" id="PF07830">
    <property type="entry name" value="PP2C_C"/>
    <property type="match status" value="1"/>
</dbReference>
<evidence type="ECO:0000256" key="7">
    <source>
        <dbReference type="ARBA" id="ARBA00022707"/>
    </source>
</evidence>
<evidence type="ECO:0000256" key="2">
    <source>
        <dbReference type="ARBA" id="ARBA00004514"/>
    </source>
</evidence>
<evidence type="ECO:0000313" key="18">
    <source>
        <dbReference type="Proteomes" id="UP000504611"/>
    </source>
</evidence>
<evidence type="ECO:0000256" key="3">
    <source>
        <dbReference type="ARBA" id="ARBA00004635"/>
    </source>
</evidence>
<evidence type="ECO:0000256" key="9">
    <source>
        <dbReference type="ARBA" id="ARBA00022801"/>
    </source>
</evidence>
<dbReference type="Proteomes" id="UP000504611">
    <property type="component" value="Unplaced"/>
</dbReference>
<dbReference type="KEGG" id="ncc:104948181"/>
<gene>
    <name evidence="19" type="primary">LOC104948181</name>
</gene>
<reference evidence="19" key="1">
    <citation type="submission" date="2025-08" db="UniProtKB">
        <authorList>
            <consortium name="RefSeq"/>
        </authorList>
    </citation>
    <scope>IDENTIFICATION</scope>
    <source>
        <tissue evidence="19">Muscle</tissue>
    </source>
</reference>
<evidence type="ECO:0000256" key="6">
    <source>
        <dbReference type="ARBA" id="ARBA00022553"/>
    </source>
</evidence>
<comment type="catalytic activity">
    <reaction evidence="14">
        <text>O-phospho-L-seryl-[protein] + H2O = L-seryl-[protein] + phosphate</text>
        <dbReference type="Rhea" id="RHEA:20629"/>
        <dbReference type="Rhea" id="RHEA-COMP:9863"/>
        <dbReference type="Rhea" id="RHEA-COMP:11604"/>
        <dbReference type="ChEBI" id="CHEBI:15377"/>
        <dbReference type="ChEBI" id="CHEBI:29999"/>
        <dbReference type="ChEBI" id="CHEBI:43474"/>
        <dbReference type="ChEBI" id="CHEBI:83421"/>
        <dbReference type="EC" id="3.1.3.16"/>
    </reaction>
</comment>
<dbReference type="FunFam" id="1.10.10.430:FF:000001">
    <property type="entry name" value="protein phosphatase 1B isoform X1"/>
    <property type="match status" value="1"/>
</dbReference>
<evidence type="ECO:0000256" key="13">
    <source>
        <dbReference type="ARBA" id="ARBA00023288"/>
    </source>
</evidence>
<dbReference type="AlphaFoldDB" id="A0A6I9NE47"/>
<keyword evidence="12" id="KW-0464">Manganese</keyword>
<dbReference type="InterPro" id="IPR012911">
    <property type="entry name" value="PP2C_C"/>
</dbReference>
<proteinExistence type="inferred from homology"/>
<dbReference type="SUPFAM" id="SSF81601">
    <property type="entry name" value="Protein serine/threonine phosphatase 2C, C-terminal domain"/>
    <property type="match status" value="1"/>
</dbReference>
<comment type="subcellular location">
    <subcellularLocation>
        <location evidence="2">Cytoplasm</location>
        <location evidence="2">Cytosol</location>
    </subcellularLocation>
    <subcellularLocation>
        <location evidence="3">Membrane</location>
        <topology evidence="3">Lipid-anchor</topology>
    </subcellularLocation>
</comment>
<keyword evidence="6" id="KW-0597">Phosphoprotein</keyword>
<keyword evidence="11" id="KW-0472">Membrane</keyword>